<protein>
    <submittedName>
        <fullName evidence="1">Uncharacterized protein</fullName>
    </submittedName>
</protein>
<evidence type="ECO:0000313" key="1">
    <source>
        <dbReference type="EMBL" id="QHT09676.1"/>
    </source>
</evidence>
<dbReference type="Pfam" id="PF04947">
    <property type="entry name" value="Pox_VLTF3"/>
    <property type="match status" value="1"/>
</dbReference>
<reference evidence="1" key="1">
    <citation type="journal article" date="2020" name="Nature">
        <title>Giant virus diversity and host interactions through global metagenomics.</title>
        <authorList>
            <person name="Schulz F."/>
            <person name="Roux S."/>
            <person name="Paez-Espino D."/>
            <person name="Jungbluth S."/>
            <person name="Walsh D.A."/>
            <person name="Denef V.J."/>
            <person name="McMahon K.D."/>
            <person name="Konstantinidis K.T."/>
            <person name="Eloe-Fadrosh E.A."/>
            <person name="Kyrpides N.C."/>
            <person name="Woyke T."/>
        </authorList>
    </citation>
    <scope>NUCLEOTIDE SEQUENCE</scope>
    <source>
        <strain evidence="1">GVMAG-M-3300023174-102</strain>
    </source>
</reference>
<sequence length="361" mass="43093">MSDIDILNIDIMIRQNFENESRKLIEYEKSLDNINKSLNLNSLNSKHTSILNKAKNELEFYIYNIKDKTDLNFYISESIELLEQYKNILKIPQKMSFVGKQVKNDKEKQKIIDIYLEIASKYVNINIEKKGNKPSKIICNNCSNKKEFEIEGDTYICNQCFSQQIILRHTSSFNDVDRVNISSKYIYDRKIHFRDCINQYQGTQNSTVEPKVYNDLEEQFELHHLLIGEKDTPKEKRFANITKVHVTMFLKELGYTKHYENVHLIHYNITGIQPDQIGYLEEQLLDDFDILIELYDKMFKNINRKNFINTQYVLFQLLTRHKHPCTHEDFTILKTIDRKNFHDDVCRQLFEHLGWNFHPIV</sequence>
<name>A0A6C0CXV9_9ZZZZ</name>
<accession>A0A6C0CXV9</accession>
<dbReference type="InterPro" id="IPR007031">
    <property type="entry name" value="Poxvirus_VLTF3"/>
</dbReference>
<proteinExistence type="predicted"/>
<dbReference type="AlphaFoldDB" id="A0A6C0CXV9"/>
<dbReference type="GO" id="GO:0046782">
    <property type="term" value="P:regulation of viral transcription"/>
    <property type="evidence" value="ECO:0007669"/>
    <property type="project" value="InterPro"/>
</dbReference>
<organism evidence="1">
    <name type="scientific">viral metagenome</name>
    <dbReference type="NCBI Taxonomy" id="1070528"/>
    <lineage>
        <taxon>unclassified sequences</taxon>
        <taxon>metagenomes</taxon>
        <taxon>organismal metagenomes</taxon>
    </lineage>
</organism>
<dbReference type="EMBL" id="MN739514">
    <property type="protein sequence ID" value="QHT09676.1"/>
    <property type="molecule type" value="Genomic_DNA"/>
</dbReference>